<dbReference type="Pfam" id="PF00881">
    <property type="entry name" value="Nitroreductase"/>
    <property type="match status" value="2"/>
</dbReference>
<name>A0A7H1VTS7_9FIRM</name>
<protein>
    <submittedName>
        <fullName evidence="5">Nitroreductase family protein</fullName>
    </submittedName>
</protein>
<keyword evidence="2" id="KW-0288">FMN</keyword>
<dbReference type="InterPro" id="IPR050627">
    <property type="entry name" value="Nitroreductase/BluB"/>
</dbReference>
<dbReference type="GO" id="GO:0016491">
    <property type="term" value="F:oxidoreductase activity"/>
    <property type="evidence" value="ECO:0007669"/>
    <property type="project" value="UniProtKB-KW"/>
</dbReference>
<feature type="domain" description="Nitroreductase" evidence="4">
    <location>
        <begin position="5"/>
        <end position="59"/>
    </location>
</feature>
<evidence type="ECO:0000313" key="6">
    <source>
        <dbReference type="Proteomes" id="UP000306409"/>
    </source>
</evidence>
<feature type="domain" description="Nitroreductase" evidence="4">
    <location>
        <begin position="66"/>
        <end position="145"/>
    </location>
</feature>
<dbReference type="SUPFAM" id="SSF55469">
    <property type="entry name" value="FMN-dependent nitroreductase-like"/>
    <property type="match status" value="1"/>
</dbReference>
<dbReference type="Proteomes" id="UP000306409">
    <property type="component" value="Chromosome"/>
</dbReference>
<proteinExistence type="predicted"/>
<dbReference type="EMBL" id="CP061336">
    <property type="protein sequence ID" value="QNU68789.1"/>
    <property type="molecule type" value="Genomic_DNA"/>
</dbReference>
<keyword evidence="1" id="KW-0285">Flavoprotein</keyword>
<dbReference type="AlphaFoldDB" id="A0A7H1VTS7"/>
<keyword evidence="3" id="KW-0560">Oxidoreductase</keyword>
<dbReference type="KEGG" id="rher:EHE19_007325"/>
<keyword evidence="6" id="KW-1185">Reference proteome</keyword>
<evidence type="ECO:0000259" key="4">
    <source>
        <dbReference type="Pfam" id="PF00881"/>
    </source>
</evidence>
<dbReference type="CDD" id="cd02150">
    <property type="entry name" value="nitroreductase"/>
    <property type="match status" value="1"/>
</dbReference>
<dbReference type="InterPro" id="IPR000415">
    <property type="entry name" value="Nitroreductase-like"/>
</dbReference>
<reference evidence="5 6" key="1">
    <citation type="submission" date="2020-09" db="EMBL/GenBank/DDBJ databases">
        <title>Characterization and genome sequencing of Ruminiclostridium sp. nov. MA18.</title>
        <authorList>
            <person name="Rettenmaier R."/>
            <person name="Kowollik M.-L."/>
            <person name="Liebl W."/>
            <person name="Zverlov V."/>
        </authorList>
    </citation>
    <scope>NUCLEOTIDE SEQUENCE [LARGE SCALE GENOMIC DNA]</scope>
    <source>
        <strain evidence="5 6">MA18</strain>
    </source>
</reference>
<evidence type="ECO:0000256" key="3">
    <source>
        <dbReference type="ARBA" id="ARBA00023002"/>
    </source>
</evidence>
<gene>
    <name evidence="5" type="ORF">EHE19_007325</name>
</gene>
<dbReference type="PANTHER" id="PTHR23026">
    <property type="entry name" value="NADPH NITROREDUCTASE"/>
    <property type="match status" value="1"/>
</dbReference>
<accession>A0A7H1VTS7</accession>
<dbReference type="PANTHER" id="PTHR23026:SF90">
    <property type="entry name" value="IODOTYROSINE DEIODINASE 1"/>
    <property type="match status" value="1"/>
</dbReference>
<dbReference type="InterPro" id="IPR029479">
    <property type="entry name" value="Nitroreductase"/>
</dbReference>
<evidence type="ECO:0000313" key="5">
    <source>
        <dbReference type="EMBL" id="QNU68789.1"/>
    </source>
</evidence>
<evidence type="ECO:0000256" key="1">
    <source>
        <dbReference type="ARBA" id="ARBA00022630"/>
    </source>
</evidence>
<sequence>MNSIFTRRSIRKYTNEAVPSSLIKNLLKAAMSAPSACNQQPWHFLVIDDRSTLDKLSTHNSGYSMLKEASLAILICGEIETAILKHFWAEDCAAATQNLLLAAHASGLGGVWLGVYPEENKGVFLKEVLNIPNHITPFSLISLGYPAETKEPEDRYNEDKIHYGKW</sequence>
<dbReference type="Gene3D" id="3.40.109.10">
    <property type="entry name" value="NADH Oxidase"/>
    <property type="match status" value="1"/>
</dbReference>
<evidence type="ECO:0000256" key="2">
    <source>
        <dbReference type="ARBA" id="ARBA00022643"/>
    </source>
</evidence>
<organism evidence="5 6">
    <name type="scientific">Ruminiclostridium herbifermentans</name>
    <dbReference type="NCBI Taxonomy" id="2488810"/>
    <lineage>
        <taxon>Bacteria</taxon>
        <taxon>Bacillati</taxon>
        <taxon>Bacillota</taxon>
        <taxon>Clostridia</taxon>
        <taxon>Eubacteriales</taxon>
        <taxon>Oscillospiraceae</taxon>
        <taxon>Ruminiclostridium</taxon>
    </lineage>
</organism>